<evidence type="ECO:0000313" key="2">
    <source>
        <dbReference type="EMBL" id="MFB9328927.1"/>
    </source>
</evidence>
<protein>
    <submittedName>
        <fullName evidence="2">Uncharacterized protein</fullName>
    </submittedName>
</protein>
<sequence>MKKTLYLAVLALLVAAVTYFARQPSETTVEDTVFSKLSGDRMTAIEYYNLDRSVHRVITDPNEIDRIIQTLADVTMKADNDMDTPGDKLYSLYIEMDDKRRAGIDFYSRYLTVYTDEDIKDKLRSYRITSELDIANILAQ</sequence>
<feature type="chain" id="PRO_5046594166" evidence="1">
    <location>
        <begin position="22"/>
        <end position="140"/>
    </location>
</feature>
<evidence type="ECO:0000256" key="1">
    <source>
        <dbReference type="SAM" id="SignalP"/>
    </source>
</evidence>
<gene>
    <name evidence="2" type="ORF">ACFFSY_23580</name>
</gene>
<keyword evidence="1" id="KW-0732">Signal</keyword>
<reference evidence="2 3" key="1">
    <citation type="submission" date="2024-09" db="EMBL/GenBank/DDBJ databases">
        <authorList>
            <person name="Sun Q."/>
            <person name="Mori K."/>
        </authorList>
    </citation>
    <scope>NUCLEOTIDE SEQUENCE [LARGE SCALE GENOMIC DNA]</scope>
    <source>
        <strain evidence="2 3">TISTR 2452</strain>
    </source>
</reference>
<evidence type="ECO:0000313" key="3">
    <source>
        <dbReference type="Proteomes" id="UP001589747"/>
    </source>
</evidence>
<accession>A0ABV5KXY5</accession>
<comment type="caution">
    <text evidence="2">The sequence shown here is derived from an EMBL/GenBank/DDBJ whole genome shotgun (WGS) entry which is preliminary data.</text>
</comment>
<organism evidence="2 3">
    <name type="scientific">Paenibacillus aurantiacus</name>
    <dbReference type="NCBI Taxonomy" id="1936118"/>
    <lineage>
        <taxon>Bacteria</taxon>
        <taxon>Bacillati</taxon>
        <taxon>Bacillota</taxon>
        <taxon>Bacilli</taxon>
        <taxon>Bacillales</taxon>
        <taxon>Paenibacillaceae</taxon>
        <taxon>Paenibacillus</taxon>
    </lineage>
</organism>
<dbReference type="RefSeq" id="WP_377498708.1">
    <property type="nucleotide sequence ID" value="NZ_JBHMDO010000038.1"/>
</dbReference>
<dbReference type="EMBL" id="JBHMDO010000038">
    <property type="protein sequence ID" value="MFB9328927.1"/>
    <property type="molecule type" value="Genomic_DNA"/>
</dbReference>
<name>A0ABV5KXY5_9BACL</name>
<proteinExistence type="predicted"/>
<dbReference type="Proteomes" id="UP001589747">
    <property type="component" value="Unassembled WGS sequence"/>
</dbReference>
<feature type="signal peptide" evidence="1">
    <location>
        <begin position="1"/>
        <end position="21"/>
    </location>
</feature>
<keyword evidence="3" id="KW-1185">Reference proteome</keyword>